<dbReference type="InterPro" id="IPR012340">
    <property type="entry name" value="NA-bd_OB-fold"/>
</dbReference>
<organism evidence="11 12">
    <name type="scientific">Candidatus Campbellbacteria bacterium RIFCSPLOWO2_02_FULL_35_11</name>
    <dbReference type="NCBI Taxonomy" id="1797581"/>
    <lineage>
        <taxon>Bacteria</taxon>
        <taxon>Candidatus Campbelliibacteriota</taxon>
    </lineage>
</organism>
<dbReference type="PROSITE" id="PS51194">
    <property type="entry name" value="HELICASE_CTER"/>
    <property type="match status" value="1"/>
</dbReference>
<feature type="domain" description="Helicase ATP-binding" evidence="9">
    <location>
        <begin position="282"/>
        <end position="617"/>
    </location>
</feature>
<gene>
    <name evidence="11" type="ORF">A3I18_00855</name>
</gene>
<keyword evidence="2" id="KW-0227">DNA damage</keyword>
<dbReference type="GO" id="GO:0003677">
    <property type="term" value="F:DNA binding"/>
    <property type="evidence" value="ECO:0007669"/>
    <property type="project" value="UniProtKB-KW"/>
</dbReference>
<proteinExistence type="predicted"/>
<evidence type="ECO:0000256" key="3">
    <source>
        <dbReference type="ARBA" id="ARBA00022801"/>
    </source>
</evidence>
<evidence type="ECO:0000259" key="10">
    <source>
        <dbReference type="PROSITE" id="PS51194"/>
    </source>
</evidence>
<evidence type="ECO:0000313" key="11">
    <source>
        <dbReference type="EMBL" id="OGD69656.1"/>
    </source>
</evidence>
<evidence type="ECO:0000256" key="5">
    <source>
        <dbReference type="ARBA" id="ARBA00022840"/>
    </source>
</evidence>
<evidence type="ECO:0000256" key="4">
    <source>
        <dbReference type="ARBA" id="ARBA00022806"/>
    </source>
</evidence>
<name>A0A1F5EQY5_9BACT</name>
<dbReference type="InterPro" id="IPR033454">
    <property type="entry name" value="RecG_wedge"/>
</dbReference>
<dbReference type="Gene3D" id="3.40.50.300">
    <property type="entry name" value="P-loop containing nucleotide triphosphate hydrolases"/>
    <property type="match status" value="3"/>
</dbReference>
<evidence type="ECO:0000256" key="1">
    <source>
        <dbReference type="ARBA" id="ARBA00022741"/>
    </source>
</evidence>
<dbReference type="SMART" id="SM00487">
    <property type="entry name" value="DEXDc"/>
    <property type="match status" value="1"/>
</dbReference>
<dbReference type="GO" id="GO:0016787">
    <property type="term" value="F:hydrolase activity"/>
    <property type="evidence" value="ECO:0007669"/>
    <property type="project" value="UniProtKB-KW"/>
</dbReference>
<dbReference type="PANTHER" id="PTHR47964">
    <property type="entry name" value="ATP-DEPENDENT DNA HELICASE HOMOLOG RECG, CHLOROPLASTIC"/>
    <property type="match status" value="1"/>
</dbReference>
<dbReference type="GO" id="GO:0005524">
    <property type="term" value="F:ATP binding"/>
    <property type="evidence" value="ECO:0007669"/>
    <property type="project" value="UniProtKB-KW"/>
</dbReference>
<dbReference type="Gene3D" id="2.40.50.140">
    <property type="entry name" value="Nucleic acid-binding proteins"/>
    <property type="match status" value="1"/>
</dbReference>
<dbReference type="InterPro" id="IPR011545">
    <property type="entry name" value="DEAD/DEAH_box_helicase_dom"/>
</dbReference>
<evidence type="ECO:0000259" key="9">
    <source>
        <dbReference type="PROSITE" id="PS51192"/>
    </source>
</evidence>
<dbReference type="InterPro" id="IPR047112">
    <property type="entry name" value="RecG/Mfd"/>
</dbReference>
<dbReference type="InterPro" id="IPR001650">
    <property type="entry name" value="Helicase_C-like"/>
</dbReference>
<dbReference type="GO" id="GO:0006281">
    <property type="term" value="P:DNA repair"/>
    <property type="evidence" value="ECO:0007669"/>
    <property type="project" value="UniProtKB-KW"/>
</dbReference>
<keyword evidence="4" id="KW-0347">Helicase</keyword>
<comment type="caution">
    <text evidence="11">The sequence shown here is derived from an EMBL/GenBank/DDBJ whole genome shotgun (WGS) entry which is preliminary data.</text>
</comment>
<reference evidence="11 12" key="1">
    <citation type="journal article" date="2016" name="Nat. Commun.">
        <title>Thousands of microbial genomes shed light on interconnected biogeochemical processes in an aquifer system.</title>
        <authorList>
            <person name="Anantharaman K."/>
            <person name="Brown C.T."/>
            <person name="Hug L.A."/>
            <person name="Sharon I."/>
            <person name="Castelle C.J."/>
            <person name="Probst A.J."/>
            <person name="Thomas B.C."/>
            <person name="Singh A."/>
            <person name="Wilkins M.J."/>
            <person name="Karaoz U."/>
            <person name="Brodie E.L."/>
            <person name="Williams K.H."/>
            <person name="Hubbard S.S."/>
            <person name="Banfield J.F."/>
        </authorList>
    </citation>
    <scope>NUCLEOTIDE SEQUENCE [LARGE SCALE GENOMIC DNA]</scope>
</reference>
<dbReference type="SUPFAM" id="SSF50249">
    <property type="entry name" value="Nucleic acid-binding proteins"/>
    <property type="match status" value="1"/>
</dbReference>
<dbReference type="Pfam" id="PF00270">
    <property type="entry name" value="DEAD"/>
    <property type="match status" value="1"/>
</dbReference>
<dbReference type="InterPro" id="IPR045562">
    <property type="entry name" value="RecG_dom3_C"/>
</dbReference>
<dbReference type="NCBIfam" id="TIGR04256">
    <property type="entry name" value="GxxExxY"/>
    <property type="match status" value="1"/>
</dbReference>
<evidence type="ECO:0000256" key="8">
    <source>
        <dbReference type="ARBA" id="ARBA00049819"/>
    </source>
</evidence>
<evidence type="ECO:0000256" key="7">
    <source>
        <dbReference type="ARBA" id="ARBA00023204"/>
    </source>
</evidence>
<keyword evidence="5" id="KW-0067">ATP-binding</keyword>
<feature type="domain" description="Helicase C-terminal" evidence="10">
    <location>
        <begin position="636"/>
        <end position="801"/>
    </location>
</feature>
<evidence type="ECO:0000256" key="6">
    <source>
        <dbReference type="ARBA" id="ARBA00023125"/>
    </source>
</evidence>
<dbReference type="PROSITE" id="PS51192">
    <property type="entry name" value="HELICASE_ATP_BIND_1"/>
    <property type="match status" value="1"/>
</dbReference>
<dbReference type="Pfam" id="PF19833">
    <property type="entry name" value="RecG_dom3_C"/>
    <property type="match status" value="1"/>
</dbReference>
<keyword evidence="3" id="KW-0378">Hydrolase</keyword>
<dbReference type="InterPro" id="IPR014001">
    <property type="entry name" value="Helicase_ATP-bd"/>
</dbReference>
<sequence length="865" mass="98745">MNLNSKIEEIFPRLPDSRKKALKKIGLKTVEDLLYYFPARYGDTEETKNTKNVKKGDKIIIYAKVKKIKPTKAYYKKITMTEAVLEDNEGTIQAVWFRQPYIAKMLPEGTYAKFSGTISERKGKPYLANPEYEIVEGLETGLFEKENGSHFFIPIYPESKGVSSSWIYHSVQKVFSSGLLDAIEDPIPEEILKKYNLPKLKTALIWIHSPKKQSDALSARKRFSFEEIFFIQVLRQKQKREAQQKESFKIEKTKKEVDEFVSRFPFKPTVSQKKSIEQILNDFKSGQVMSRLLEGDVGSGKTVVAATTAYSVVTTKPKGENVGNLQVAYMAPTEILAKQLFESFIQYFSHLPINIGLITSSGCKKFPSKIDRTKWTDISRPQLLKWVANGEIPILIGTHSLIQKSVEFKNLAYVIIDEQHRFGINQRGALIRRQDADKTQTKRGQDDGNDLIYKDLTYRIREAVFNVRKNLGSGHKEIIYSKALEEEFKEARLSYKKEVHIPIFYKKKKVGTYVPDFVIEDKIVIELKSLPFIGIKEKKQLWTYLKGSDYKLGLLINYSNKGAEINRVIYDTAREKNLSASSPHKSASVPHLLSMTATPIPRTLALTIYGDLDLTLLDEMPKGRKPVITEIVTPERRKIAYEEMRKELQAGRQLYVICPRIDEPDPDKANTLNVKSVKTEAKRLKEEIFPEYEIDILHSKMKPKEKQETMEQFESGEIDILVSTSVVEVGVNVPNATMIVIEGAERFGLAQLHQLRGRVLRSNHQAYCFIFSDTKSEQTLNRLNALKTAENGFKLAEADLELRGSGELSGKRQWGISDIGMEAIKNIKMVESARNEAQAIIKGDPELNNYPVIKDKLKSIEVHFE</sequence>
<dbReference type="Pfam" id="PF00271">
    <property type="entry name" value="Helicase_C"/>
    <property type="match status" value="1"/>
</dbReference>
<keyword evidence="6" id="KW-0238">DNA-binding</keyword>
<dbReference type="AlphaFoldDB" id="A0A1F5EQY5"/>
<evidence type="ECO:0000313" key="12">
    <source>
        <dbReference type="Proteomes" id="UP000186545"/>
    </source>
</evidence>
<dbReference type="CDD" id="cd04488">
    <property type="entry name" value="RecG_wedge_OBF"/>
    <property type="match status" value="1"/>
</dbReference>
<dbReference type="Proteomes" id="UP000186545">
    <property type="component" value="Unassembled WGS sequence"/>
</dbReference>
<evidence type="ECO:0000256" key="2">
    <source>
        <dbReference type="ARBA" id="ARBA00022763"/>
    </source>
</evidence>
<accession>A0A1F5EQY5</accession>
<dbReference type="EMBL" id="MFAD01000042">
    <property type="protein sequence ID" value="OGD69656.1"/>
    <property type="molecule type" value="Genomic_DNA"/>
</dbReference>
<dbReference type="Pfam" id="PF13366">
    <property type="entry name" value="PDDEXK_3"/>
    <property type="match status" value="1"/>
</dbReference>
<keyword evidence="7" id="KW-0234">DNA repair</keyword>
<dbReference type="Pfam" id="PF17191">
    <property type="entry name" value="RecG_wedge"/>
    <property type="match status" value="1"/>
</dbReference>
<dbReference type="GO" id="GO:0003678">
    <property type="term" value="F:DNA helicase activity"/>
    <property type="evidence" value="ECO:0007669"/>
    <property type="project" value="TreeGrafter"/>
</dbReference>
<keyword evidence="1" id="KW-0547">Nucleotide-binding</keyword>
<dbReference type="SMART" id="SM00490">
    <property type="entry name" value="HELICc"/>
    <property type="match status" value="1"/>
</dbReference>
<dbReference type="SUPFAM" id="SSF52540">
    <property type="entry name" value="P-loop containing nucleoside triphosphate hydrolases"/>
    <property type="match status" value="2"/>
</dbReference>
<dbReference type="PANTHER" id="PTHR47964:SF1">
    <property type="entry name" value="ATP-DEPENDENT DNA HELICASE HOMOLOG RECG, CHLOROPLASTIC"/>
    <property type="match status" value="1"/>
</dbReference>
<dbReference type="InterPro" id="IPR026350">
    <property type="entry name" value="GxxExxY"/>
</dbReference>
<dbReference type="InterPro" id="IPR027417">
    <property type="entry name" value="P-loop_NTPase"/>
</dbReference>
<protein>
    <recommendedName>
        <fullName evidence="8">Probable DNA 3'-5' helicase RecG</fullName>
    </recommendedName>
</protein>